<dbReference type="AlphaFoldDB" id="I3R5D8"/>
<dbReference type="KEGG" id="hme:HFX_1742"/>
<dbReference type="HOGENOM" id="CLU_191140_0_0_2"/>
<name>I3R5D8_HALMT</name>
<dbReference type="EMBL" id="CP039139">
    <property type="protein sequence ID" value="QCQ75909.1"/>
    <property type="molecule type" value="Genomic_DNA"/>
</dbReference>
<dbReference type="OrthoDB" id="335678at2157"/>
<sequence>MSRTSRFGRSHPGPEWRISHRATRTDWSDAVERCATCHTDIDMREAHYQVVLDRDIDHSGKLSFERQRVVFCDEACADQWESHA</sequence>
<proteinExistence type="predicted"/>
<dbReference type="eggNOG" id="arCOG11496">
    <property type="taxonomic scope" value="Archaea"/>
</dbReference>
<dbReference type="RefSeq" id="WP_014732357.1">
    <property type="nucleotide sequence ID" value="NC_017941.2"/>
</dbReference>
<reference evidence="2 4" key="4">
    <citation type="submission" date="2019-04" db="EMBL/GenBank/DDBJ databases">
        <title>Methylomes of two halophilic Archaea, Haloarcula marismortui and Haloferax mediterranei.</title>
        <authorList>
            <person name="DasSarma S."/>
            <person name="DasSarma P."/>
            <person name="DasSarma S."/>
            <person name="Fomenkov A."/>
            <person name="Vincze T."/>
            <person name="Anton B.P."/>
            <person name="Roberts R.J."/>
        </authorList>
    </citation>
    <scope>NUCLEOTIDE SEQUENCE [LARGE SCALE GENOMIC DNA]</scope>
    <source>
        <strain evidence="2">ATCC 33500</strain>
        <strain evidence="4">ATCC 33500 / DSM 1411 / JCM 8866 / NBRC 14739 / NCIMB 2177 / R-4</strain>
    </source>
</reference>
<dbReference type="Proteomes" id="UP000299011">
    <property type="component" value="Chromosome"/>
</dbReference>
<dbReference type="GeneID" id="40157100"/>
<reference evidence="1" key="1">
    <citation type="journal article" date="2012" name="Appl. Environ. Microbiol.">
        <title>Identification of the haloarchaeal phasin (PhaP) that functions in polyhydroxyalkanoate accumulation and granule formation in Haloferax mediterranei.</title>
        <authorList>
            <person name="Cai S."/>
            <person name="Cai L."/>
            <person name="Liu H."/>
            <person name="Liu X."/>
            <person name="Han J."/>
            <person name="Zhou J."/>
            <person name="Xiang H."/>
        </authorList>
    </citation>
    <scope>NUCLEOTIDE SEQUENCE</scope>
    <source>
        <strain evidence="1">CGMCC 1.2087</strain>
    </source>
</reference>
<reference evidence="1 3" key="2">
    <citation type="journal article" date="2012" name="J. Bacteriol.">
        <title>Complete genome sequence of the metabolically versatile halophilic archaeon Haloferax mediterranei, a poly(3-hydroxybutyrate-co-3-hydroxyvalerate) producer.</title>
        <authorList>
            <person name="Han J."/>
            <person name="Zhang F."/>
            <person name="Hou J."/>
            <person name="Liu X."/>
            <person name="Li M."/>
            <person name="Liu H."/>
            <person name="Cai L."/>
            <person name="Zhang B."/>
            <person name="Chen Y."/>
            <person name="Zhou J."/>
            <person name="Hu S."/>
            <person name="Xiang H."/>
        </authorList>
    </citation>
    <scope>NUCLEOTIDE SEQUENCE [LARGE SCALE GENOMIC DNA]</scope>
    <source>
        <strain evidence="3">ATCC 33500 / DSM 1411 / JCM 8866 / NBRC 14739 / NCIMB 2177 / R-4</strain>
        <strain evidence="1">CGMCC 1.2087</strain>
    </source>
</reference>
<organism evidence="1 3">
    <name type="scientific">Haloferax mediterranei (strain ATCC 33500 / DSM 1411 / JCM 8866 / NBRC 14739 / NCIMB 2177 / R-4)</name>
    <name type="common">Halobacterium mediterranei</name>
    <dbReference type="NCBI Taxonomy" id="523841"/>
    <lineage>
        <taxon>Archaea</taxon>
        <taxon>Methanobacteriati</taxon>
        <taxon>Methanobacteriota</taxon>
        <taxon>Stenosarchaea group</taxon>
        <taxon>Halobacteria</taxon>
        <taxon>Halobacteriales</taxon>
        <taxon>Haloferacaceae</taxon>
        <taxon>Haloferax</taxon>
    </lineage>
</organism>
<evidence type="ECO:0000313" key="3">
    <source>
        <dbReference type="Proteomes" id="UP000006469"/>
    </source>
</evidence>
<dbReference type="Proteomes" id="UP000006469">
    <property type="component" value="Chromosome"/>
</dbReference>
<gene>
    <name evidence="1" type="ordered locus">HFX_1742</name>
    <name evidence="2" type="ORF">E6P09_11745</name>
</gene>
<evidence type="ECO:0000313" key="1">
    <source>
        <dbReference type="EMBL" id="AFK19448.1"/>
    </source>
</evidence>
<dbReference type="EMBL" id="CP001868">
    <property type="protein sequence ID" value="AFK19448.1"/>
    <property type="molecule type" value="Genomic_DNA"/>
</dbReference>
<evidence type="ECO:0000313" key="4">
    <source>
        <dbReference type="Proteomes" id="UP000299011"/>
    </source>
</evidence>
<evidence type="ECO:0000313" key="2">
    <source>
        <dbReference type="EMBL" id="QCQ75909.1"/>
    </source>
</evidence>
<accession>I3R5D8</accession>
<reference evidence="1" key="3">
    <citation type="submission" date="2014-05" db="EMBL/GenBank/DDBJ databases">
        <authorList>
            <person name="Wang L."/>
            <person name="Yang H."/>
            <person name="Xiang H."/>
        </authorList>
    </citation>
    <scope>NUCLEOTIDE SEQUENCE</scope>
    <source>
        <strain>CGMCC 1.2087</strain>
    </source>
</reference>
<protein>
    <recommendedName>
        <fullName evidence="5">Small CPxCG-related zinc finger protein</fullName>
    </recommendedName>
</protein>
<evidence type="ECO:0008006" key="5">
    <source>
        <dbReference type="Google" id="ProtNLM"/>
    </source>
</evidence>